<organism evidence="3 4">
    <name type="scientific">Sphingomonas xanthus</name>
    <dbReference type="NCBI Taxonomy" id="2594473"/>
    <lineage>
        <taxon>Bacteria</taxon>
        <taxon>Pseudomonadati</taxon>
        <taxon>Pseudomonadota</taxon>
        <taxon>Alphaproteobacteria</taxon>
        <taxon>Sphingomonadales</taxon>
        <taxon>Sphingomonadaceae</taxon>
        <taxon>Sphingomonas</taxon>
    </lineage>
</organism>
<dbReference type="KEGG" id="sxa:FMM02_10870"/>
<evidence type="ECO:0000256" key="1">
    <source>
        <dbReference type="ARBA" id="ARBA00007847"/>
    </source>
</evidence>
<dbReference type="PANTHER" id="PTHR21198">
    <property type="entry name" value="GLUTAMATE RACEMASE"/>
    <property type="match status" value="1"/>
</dbReference>
<evidence type="ECO:0000256" key="2">
    <source>
        <dbReference type="ARBA" id="ARBA00023235"/>
    </source>
</evidence>
<accession>A0A516IU68</accession>
<evidence type="ECO:0000313" key="4">
    <source>
        <dbReference type="Proteomes" id="UP000321857"/>
    </source>
</evidence>
<dbReference type="SUPFAM" id="SSF53681">
    <property type="entry name" value="Aspartate/glutamate racemase"/>
    <property type="match status" value="2"/>
</dbReference>
<dbReference type="NCBIfam" id="TIGR00035">
    <property type="entry name" value="asp_race"/>
    <property type="match status" value="1"/>
</dbReference>
<keyword evidence="2 3" id="KW-0413">Isomerase</keyword>
<dbReference type="PANTHER" id="PTHR21198:SF7">
    <property type="entry name" value="ASPARTATE-GLUTAMATE RACEMASE FAMILY"/>
    <property type="match status" value="1"/>
</dbReference>
<reference evidence="3 4" key="1">
    <citation type="submission" date="2019-07" db="EMBL/GenBank/DDBJ databases">
        <title>Sphingomonas AE3 Genome sequencing and assembly.</title>
        <authorList>
            <person name="Kim H."/>
        </authorList>
    </citation>
    <scope>NUCLEOTIDE SEQUENCE [LARGE SCALE GENOMIC DNA]</scope>
    <source>
        <strain evidence="3 4">AE3</strain>
    </source>
</reference>
<dbReference type="Proteomes" id="UP000321857">
    <property type="component" value="Chromosome"/>
</dbReference>
<evidence type="ECO:0000313" key="3">
    <source>
        <dbReference type="EMBL" id="QDP20409.1"/>
    </source>
</evidence>
<dbReference type="EMBL" id="CP041659">
    <property type="protein sequence ID" value="QDP20409.1"/>
    <property type="molecule type" value="Genomic_DNA"/>
</dbReference>
<dbReference type="Gene3D" id="3.40.50.1860">
    <property type="match status" value="2"/>
</dbReference>
<comment type="similarity">
    <text evidence="1">Belongs to the aspartate/glutamate racemases family.</text>
</comment>
<dbReference type="AlphaFoldDB" id="A0A516IU68"/>
<dbReference type="InterPro" id="IPR001920">
    <property type="entry name" value="Asp/Glu_race"/>
</dbReference>
<dbReference type="GO" id="GO:0047661">
    <property type="term" value="F:amino-acid racemase activity"/>
    <property type="evidence" value="ECO:0007669"/>
    <property type="project" value="InterPro"/>
</dbReference>
<protein>
    <submittedName>
        <fullName evidence="3">Amino acid racemase</fullName>
        <ecNumber evidence="3">5.1.1.-</ecNumber>
    </submittedName>
</protein>
<dbReference type="OrthoDB" id="9803739at2"/>
<dbReference type="InterPro" id="IPR015942">
    <property type="entry name" value="Asp/Glu/hydantoin_racemase"/>
</dbReference>
<gene>
    <name evidence="3" type="ORF">FMM02_10870</name>
</gene>
<dbReference type="EC" id="5.1.1.-" evidence="3"/>
<sequence>MKPPAGAPAGSPGRDKVRKLGIIGGATWSSTALYYDHINRGVARRLGGLHSARLILESFDFAEYAAFHQADDWAGGNAMVVDAARRLRIAGAEGLLLASNTMHKAAQEAIAATNLPLLDIRVATAERLIADGRSRIALLGTRFTMTEPFARAPYEDRGLVIHELTPEWRAEVDRIIYEELAAGRVIRESQRKLKTLITELGKQKVQAVVLGCTELVLAVDTRANVLPVHDTTAIHAGMAVEWMLEEPEEARAAA</sequence>
<keyword evidence="4" id="KW-1185">Reference proteome</keyword>
<proteinExistence type="inferred from homology"/>
<dbReference type="InterPro" id="IPR004380">
    <property type="entry name" value="Asp_race"/>
</dbReference>
<dbReference type="Pfam" id="PF01177">
    <property type="entry name" value="Asp_Glu_race"/>
    <property type="match status" value="1"/>
</dbReference>
<name>A0A516IU68_9SPHN</name>